<reference evidence="1" key="1">
    <citation type="submission" date="2020-02" db="EMBL/GenBank/DDBJ databases">
        <authorList>
            <person name="Meier V. D."/>
        </authorList>
    </citation>
    <scope>NUCLEOTIDE SEQUENCE</scope>
    <source>
        <strain evidence="1">AVDCRST_MAG81</strain>
    </source>
</reference>
<organism evidence="1">
    <name type="scientific">uncultured Synechococcales cyanobacterium</name>
    <dbReference type="NCBI Taxonomy" id="1936017"/>
    <lineage>
        <taxon>Bacteria</taxon>
        <taxon>Bacillati</taxon>
        <taxon>Cyanobacteriota</taxon>
        <taxon>Cyanophyceae</taxon>
        <taxon>Synechococcales</taxon>
        <taxon>environmental samples</taxon>
    </lineage>
</organism>
<sequence>MGVFSEIELNPCAYLTLTGFLRRYYLGQEASRAIAGKVPSIFISLETQLFLDISLSCLNIQVLVKLLCR</sequence>
<dbReference type="EMBL" id="CADCWO010000202">
    <property type="protein sequence ID" value="CAA9586238.1"/>
    <property type="molecule type" value="Genomic_DNA"/>
</dbReference>
<gene>
    <name evidence="1" type="ORF">AVDCRST_MAG81-3866</name>
</gene>
<dbReference type="AlphaFoldDB" id="A0A6J4VQJ2"/>
<accession>A0A6J4VQJ2</accession>
<name>A0A6J4VQJ2_9CYAN</name>
<evidence type="ECO:0000313" key="1">
    <source>
        <dbReference type="EMBL" id="CAA9586238.1"/>
    </source>
</evidence>
<proteinExistence type="predicted"/>
<protein>
    <submittedName>
        <fullName evidence="1">Uncharacterized protein</fullName>
    </submittedName>
</protein>